<organism evidence="2 3">
    <name type="scientific">Bacteroides salyersiae CL02T12C01</name>
    <dbReference type="NCBI Taxonomy" id="997887"/>
    <lineage>
        <taxon>Bacteria</taxon>
        <taxon>Pseudomonadati</taxon>
        <taxon>Bacteroidota</taxon>
        <taxon>Bacteroidia</taxon>
        <taxon>Bacteroidales</taxon>
        <taxon>Bacteroidaceae</taxon>
        <taxon>Bacteroides</taxon>
    </lineage>
</organism>
<dbReference type="Proteomes" id="UP000005150">
    <property type="component" value="Unassembled WGS sequence"/>
</dbReference>
<dbReference type="EMBL" id="AGXV01000042">
    <property type="protein sequence ID" value="EIY58723.1"/>
    <property type="molecule type" value="Genomic_DNA"/>
</dbReference>
<gene>
    <name evidence="2" type="ORF">HMPREF1071_03688</name>
</gene>
<dbReference type="SUPFAM" id="SSF47413">
    <property type="entry name" value="lambda repressor-like DNA-binding domains"/>
    <property type="match status" value="1"/>
</dbReference>
<dbReference type="GO" id="GO:0003677">
    <property type="term" value="F:DNA binding"/>
    <property type="evidence" value="ECO:0007669"/>
    <property type="project" value="InterPro"/>
</dbReference>
<protein>
    <recommendedName>
        <fullName evidence="1">HTH cro/C1-type domain-containing protein</fullName>
    </recommendedName>
</protein>
<dbReference type="Gene3D" id="1.10.260.40">
    <property type="entry name" value="lambda repressor-like DNA-binding domains"/>
    <property type="match status" value="1"/>
</dbReference>
<dbReference type="PROSITE" id="PS50943">
    <property type="entry name" value="HTH_CROC1"/>
    <property type="match status" value="1"/>
</dbReference>
<reference evidence="2 3" key="1">
    <citation type="submission" date="2012-02" db="EMBL/GenBank/DDBJ databases">
        <title>The Genome Sequence of Bacteroides salyersiae CL02T12C01.</title>
        <authorList>
            <consortium name="The Broad Institute Genome Sequencing Platform"/>
            <person name="Earl A."/>
            <person name="Ward D."/>
            <person name="Feldgarden M."/>
            <person name="Gevers D."/>
            <person name="Zitomersky N.L."/>
            <person name="Coyne M.J."/>
            <person name="Comstock L.E."/>
            <person name="Young S.K."/>
            <person name="Zeng Q."/>
            <person name="Gargeya S."/>
            <person name="Fitzgerald M."/>
            <person name="Haas B."/>
            <person name="Abouelleil A."/>
            <person name="Alvarado L."/>
            <person name="Arachchi H.M."/>
            <person name="Berlin A."/>
            <person name="Chapman S.B."/>
            <person name="Gearin G."/>
            <person name="Goldberg J."/>
            <person name="Griggs A."/>
            <person name="Gujja S."/>
            <person name="Hansen M."/>
            <person name="Heiman D."/>
            <person name="Howarth C."/>
            <person name="Larimer J."/>
            <person name="Lui A."/>
            <person name="MacDonald P.J.P."/>
            <person name="McCowen C."/>
            <person name="Montmayeur A."/>
            <person name="Murphy C."/>
            <person name="Neiman D."/>
            <person name="Pearson M."/>
            <person name="Priest M."/>
            <person name="Roberts A."/>
            <person name="Saif S."/>
            <person name="Shea T."/>
            <person name="Sisk P."/>
            <person name="Stolte C."/>
            <person name="Sykes S."/>
            <person name="Wortman J."/>
            <person name="Nusbaum C."/>
            <person name="Birren B."/>
        </authorList>
    </citation>
    <scope>NUCLEOTIDE SEQUENCE [LARGE SCALE GENOMIC DNA]</scope>
    <source>
        <strain evidence="2 3">CL02T12C01</strain>
    </source>
</reference>
<dbReference type="HOGENOM" id="CLU_2912931_0_0_10"/>
<evidence type="ECO:0000313" key="3">
    <source>
        <dbReference type="Proteomes" id="UP000005150"/>
    </source>
</evidence>
<dbReference type="AlphaFoldDB" id="I9SRV4"/>
<comment type="caution">
    <text evidence="2">The sequence shown here is derived from an EMBL/GenBank/DDBJ whole genome shotgun (WGS) entry which is preliminary data.</text>
</comment>
<keyword evidence="3" id="KW-1185">Reference proteome</keyword>
<evidence type="ECO:0000313" key="2">
    <source>
        <dbReference type="EMBL" id="EIY58723.1"/>
    </source>
</evidence>
<proteinExistence type="predicted"/>
<accession>I9SRV4</accession>
<feature type="domain" description="HTH cro/C1-type" evidence="1">
    <location>
        <begin position="28"/>
        <end position="61"/>
    </location>
</feature>
<dbReference type="RefSeq" id="WP_007481771.1">
    <property type="nucleotide sequence ID" value="NZ_JH724309.1"/>
</dbReference>
<name>I9SRV4_9BACE</name>
<dbReference type="GeneID" id="93117857"/>
<dbReference type="Pfam" id="PF01381">
    <property type="entry name" value="HTH_3"/>
    <property type="match status" value="1"/>
</dbReference>
<dbReference type="InterPro" id="IPR010982">
    <property type="entry name" value="Lambda_DNA-bd_dom_sf"/>
</dbReference>
<dbReference type="InterPro" id="IPR001387">
    <property type="entry name" value="Cro/C1-type_HTH"/>
</dbReference>
<sequence length="61" mass="6966">MCINEIKVVNLPNNDKLKNIRTLFAQKIKAARVRSGLLQKQLASALNIDVPMYSRIERGDR</sequence>
<evidence type="ECO:0000259" key="1">
    <source>
        <dbReference type="PROSITE" id="PS50943"/>
    </source>
</evidence>
<dbReference type="CDD" id="cd00093">
    <property type="entry name" value="HTH_XRE"/>
    <property type="match status" value="1"/>
</dbReference>